<dbReference type="InterPro" id="IPR027417">
    <property type="entry name" value="P-loop_NTPase"/>
</dbReference>
<sequence length="81" mass="9386">MLSKYADATLYVVREGYSEKDTVLFINNLVEDNRIHNAAVVLNQASEGGSSGRYKYGYKYAYSYRYRYGYVRGYGENKKNN</sequence>
<gene>
    <name evidence="1" type="ORF">SDC9_90931</name>
</gene>
<dbReference type="Gene3D" id="3.40.50.300">
    <property type="entry name" value="P-loop containing nucleotide triphosphate hydrolases"/>
    <property type="match status" value="1"/>
</dbReference>
<protein>
    <submittedName>
        <fullName evidence="1">Uncharacterized protein</fullName>
    </submittedName>
</protein>
<organism evidence="1">
    <name type="scientific">bioreactor metagenome</name>
    <dbReference type="NCBI Taxonomy" id="1076179"/>
    <lineage>
        <taxon>unclassified sequences</taxon>
        <taxon>metagenomes</taxon>
        <taxon>ecological metagenomes</taxon>
    </lineage>
</organism>
<dbReference type="EMBL" id="VSSQ01010406">
    <property type="protein sequence ID" value="MPM44253.1"/>
    <property type="molecule type" value="Genomic_DNA"/>
</dbReference>
<comment type="caution">
    <text evidence="1">The sequence shown here is derived from an EMBL/GenBank/DDBJ whole genome shotgun (WGS) entry which is preliminary data.</text>
</comment>
<dbReference type="AlphaFoldDB" id="A0A645A074"/>
<proteinExistence type="predicted"/>
<name>A0A645A074_9ZZZZ</name>
<reference evidence="1" key="1">
    <citation type="submission" date="2019-08" db="EMBL/GenBank/DDBJ databases">
        <authorList>
            <person name="Kucharzyk K."/>
            <person name="Murdoch R.W."/>
            <person name="Higgins S."/>
            <person name="Loffler F."/>
        </authorList>
    </citation>
    <scope>NUCLEOTIDE SEQUENCE</scope>
</reference>
<accession>A0A645A074</accession>
<evidence type="ECO:0000313" key="1">
    <source>
        <dbReference type="EMBL" id="MPM44253.1"/>
    </source>
</evidence>